<comment type="caution">
    <text evidence="2">The sequence shown here is derived from an EMBL/GenBank/DDBJ whole genome shotgun (WGS) entry which is preliminary data.</text>
</comment>
<feature type="non-terminal residue" evidence="2">
    <location>
        <position position="1"/>
    </location>
</feature>
<gene>
    <name evidence="2" type="ORF">PIB30_092956</name>
</gene>
<protein>
    <submittedName>
        <fullName evidence="2">Uncharacterized protein</fullName>
    </submittedName>
</protein>
<evidence type="ECO:0000313" key="3">
    <source>
        <dbReference type="Proteomes" id="UP001341840"/>
    </source>
</evidence>
<keyword evidence="3" id="KW-1185">Reference proteome</keyword>
<feature type="region of interest" description="Disordered" evidence="1">
    <location>
        <begin position="128"/>
        <end position="154"/>
    </location>
</feature>
<proteinExistence type="predicted"/>
<name>A0ABU6XW61_9FABA</name>
<dbReference type="EMBL" id="JASCZI010213400">
    <property type="protein sequence ID" value="MED6201245.1"/>
    <property type="molecule type" value="Genomic_DNA"/>
</dbReference>
<accession>A0ABU6XW61</accession>
<feature type="compositionally biased region" description="Basic and acidic residues" evidence="1">
    <location>
        <begin position="142"/>
        <end position="152"/>
    </location>
</feature>
<evidence type="ECO:0000256" key="1">
    <source>
        <dbReference type="SAM" id="MobiDB-lite"/>
    </source>
</evidence>
<sequence>SETERVDLLSTVFLSSYSPLPQQSQTQQPTSAAVNIFATAAIIHLSYSHPPPRPYPGRCSNPPTAASIFDTATIFASVVCTCQTLLENVGKLHKTSQILGASLQHVSHPKSFSGSGARARHSDIRLFCPPRDKASSDPSDSVENRHPPERCPIHMNQTEVDNTDIEDEDYVPDADEMSSFDDHINNLFANHDAEEQNKGEKRKDIDWWDVEVIEDGVIRPLKQTMFEAVTIPPCRKIVLRFNESHQE</sequence>
<dbReference type="Proteomes" id="UP001341840">
    <property type="component" value="Unassembled WGS sequence"/>
</dbReference>
<reference evidence="2 3" key="1">
    <citation type="journal article" date="2023" name="Plants (Basel)">
        <title>Bridging the Gap: Combining Genomics and Transcriptomics Approaches to Understand Stylosanthes scabra, an Orphan Legume from the Brazilian Caatinga.</title>
        <authorList>
            <person name="Ferreira-Neto J.R.C."/>
            <person name="da Silva M.D."/>
            <person name="Binneck E."/>
            <person name="de Melo N.F."/>
            <person name="da Silva R.H."/>
            <person name="de Melo A.L.T.M."/>
            <person name="Pandolfi V."/>
            <person name="Bustamante F.O."/>
            <person name="Brasileiro-Vidal A.C."/>
            <person name="Benko-Iseppon A.M."/>
        </authorList>
    </citation>
    <scope>NUCLEOTIDE SEQUENCE [LARGE SCALE GENOMIC DNA]</scope>
    <source>
        <tissue evidence="2">Leaves</tissue>
    </source>
</reference>
<evidence type="ECO:0000313" key="2">
    <source>
        <dbReference type="EMBL" id="MED6201245.1"/>
    </source>
</evidence>
<organism evidence="2 3">
    <name type="scientific">Stylosanthes scabra</name>
    <dbReference type="NCBI Taxonomy" id="79078"/>
    <lineage>
        <taxon>Eukaryota</taxon>
        <taxon>Viridiplantae</taxon>
        <taxon>Streptophyta</taxon>
        <taxon>Embryophyta</taxon>
        <taxon>Tracheophyta</taxon>
        <taxon>Spermatophyta</taxon>
        <taxon>Magnoliopsida</taxon>
        <taxon>eudicotyledons</taxon>
        <taxon>Gunneridae</taxon>
        <taxon>Pentapetalae</taxon>
        <taxon>rosids</taxon>
        <taxon>fabids</taxon>
        <taxon>Fabales</taxon>
        <taxon>Fabaceae</taxon>
        <taxon>Papilionoideae</taxon>
        <taxon>50 kb inversion clade</taxon>
        <taxon>dalbergioids sensu lato</taxon>
        <taxon>Dalbergieae</taxon>
        <taxon>Pterocarpus clade</taxon>
        <taxon>Stylosanthes</taxon>
    </lineage>
</organism>